<dbReference type="OrthoDB" id="5380514at2759"/>
<proteinExistence type="predicted"/>
<protein>
    <submittedName>
        <fullName evidence="1">Uncharacterized protein</fullName>
    </submittedName>
</protein>
<dbReference type="EMBL" id="MCFI01000016">
    <property type="protein sequence ID" value="ORY79010.1"/>
    <property type="molecule type" value="Genomic_DNA"/>
</dbReference>
<keyword evidence="2" id="KW-1185">Reference proteome</keyword>
<name>A0A1Y2F524_PROLT</name>
<organism evidence="1 2">
    <name type="scientific">Protomyces lactucae-debilis</name>
    <dbReference type="NCBI Taxonomy" id="2754530"/>
    <lineage>
        <taxon>Eukaryota</taxon>
        <taxon>Fungi</taxon>
        <taxon>Dikarya</taxon>
        <taxon>Ascomycota</taxon>
        <taxon>Taphrinomycotina</taxon>
        <taxon>Taphrinomycetes</taxon>
        <taxon>Taphrinales</taxon>
        <taxon>Protomycetaceae</taxon>
        <taxon>Protomyces</taxon>
    </lineage>
</organism>
<accession>A0A1Y2F524</accession>
<reference evidence="1 2" key="1">
    <citation type="submission" date="2016-07" db="EMBL/GenBank/DDBJ databases">
        <title>Pervasive Adenine N6-methylation of Active Genes in Fungi.</title>
        <authorList>
            <consortium name="DOE Joint Genome Institute"/>
            <person name="Mondo S.J."/>
            <person name="Dannebaum R.O."/>
            <person name="Kuo R.C."/>
            <person name="Labutti K."/>
            <person name="Haridas S."/>
            <person name="Kuo A."/>
            <person name="Salamov A."/>
            <person name="Ahrendt S.R."/>
            <person name="Lipzen A."/>
            <person name="Sullivan W."/>
            <person name="Andreopoulos W.B."/>
            <person name="Clum A."/>
            <person name="Lindquist E."/>
            <person name="Daum C."/>
            <person name="Ramamoorthy G.K."/>
            <person name="Gryganskyi A."/>
            <person name="Culley D."/>
            <person name="Magnuson J.K."/>
            <person name="James T.Y."/>
            <person name="O'Malley M.A."/>
            <person name="Stajich J.E."/>
            <person name="Spatafora J.W."/>
            <person name="Visel A."/>
            <person name="Grigoriev I.V."/>
        </authorList>
    </citation>
    <scope>NUCLEOTIDE SEQUENCE [LARGE SCALE GENOMIC DNA]</scope>
    <source>
        <strain evidence="1 2">12-1054</strain>
    </source>
</reference>
<dbReference type="AlphaFoldDB" id="A0A1Y2F524"/>
<sequence>MEQIVEGVRRLLPYSMQRVLPFLQAAHETADQEETKVPDEPVKLAPGLHKAPRRYFHALAKALPEVPPEIILRILDEAGLYTRYVTARLPSCSILQHTNYTVVARTPRLSSYGVSSLRSITFRFSSHDQGFSGEPAQFHGTFEHSHTWFEAAVTENMTAERLQPPPVQRLDIQHNRHASRQFEEYEVTFAIGEKPFEHLAEGQGIVLLACALYPAWRNVVEWAEIELAWVDTFDEGQPPYFLDGDLPV</sequence>
<evidence type="ECO:0000313" key="1">
    <source>
        <dbReference type="EMBL" id="ORY79010.1"/>
    </source>
</evidence>
<dbReference type="STRING" id="56484.A0A1Y2F524"/>
<comment type="caution">
    <text evidence="1">The sequence shown here is derived from an EMBL/GenBank/DDBJ whole genome shotgun (WGS) entry which is preliminary data.</text>
</comment>
<dbReference type="RefSeq" id="XP_040723642.1">
    <property type="nucleotide sequence ID" value="XM_040871456.1"/>
</dbReference>
<dbReference type="Proteomes" id="UP000193685">
    <property type="component" value="Unassembled WGS sequence"/>
</dbReference>
<gene>
    <name evidence="1" type="ORF">BCR37DRAFT_394353</name>
</gene>
<evidence type="ECO:0000313" key="2">
    <source>
        <dbReference type="Proteomes" id="UP000193685"/>
    </source>
</evidence>
<dbReference type="GeneID" id="63788055"/>